<reference evidence="3 4" key="1">
    <citation type="submission" date="2016-10" db="EMBL/GenBank/DDBJ databases">
        <authorList>
            <person name="de Groot N.N."/>
        </authorList>
    </citation>
    <scope>NUCLEOTIDE SEQUENCE [LARGE SCALE GENOMIC DNA]</scope>
    <source>
        <strain evidence="3 4">CPCC 202808</strain>
    </source>
</reference>
<dbReference type="EMBL" id="FOOI01000001">
    <property type="protein sequence ID" value="SFF66237.1"/>
    <property type="molecule type" value="Genomic_DNA"/>
</dbReference>
<dbReference type="AlphaFoldDB" id="A0A1I2KLY4"/>
<evidence type="ECO:0000313" key="4">
    <source>
        <dbReference type="Proteomes" id="UP000199052"/>
    </source>
</evidence>
<accession>A0A1I2KLY4</accession>
<dbReference type="Proteomes" id="UP000199052">
    <property type="component" value="Unassembled WGS sequence"/>
</dbReference>
<evidence type="ECO:0000256" key="1">
    <source>
        <dbReference type="SAM" id="MobiDB-lite"/>
    </source>
</evidence>
<evidence type="ECO:0000313" key="3">
    <source>
        <dbReference type="EMBL" id="SFF66237.1"/>
    </source>
</evidence>
<feature type="region of interest" description="Disordered" evidence="1">
    <location>
        <begin position="1"/>
        <end position="79"/>
    </location>
</feature>
<protein>
    <submittedName>
        <fullName evidence="3">Uncharacterized protein</fullName>
    </submittedName>
</protein>
<dbReference type="RefSeq" id="WP_175542303.1">
    <property type="nucleotide sequence ID" value="NZ_FOOI01000001.1"/>
</dbReference>
<organism evidence="3 4">
    <name type="scientific">Actinopolymorpha cephalotaxi</name>
    <dbReference type="NCBI Taxonomy" id="504797"/>
    <lineage>
        <taxon>Bacteria</taxon>
        <taxon>Bacillati</taxon>
        <taxon>Actinomycetota</taxon>
        <taxon>Actinomycetes</taxon>
        <taxon>Propionibacteriales</taxon>
        <taxon>Actinopolymorphaceae</taxon>
        <taxon>Actinopolymorpha</taxon>
    </lineage>
</organism>
<evidence type="ECO:0000313" key="2">
    <source>
        <dbReference type="EMBL" id="NYH84446.1"/>
    </source>
</evidence>
<name>A0A1I2KLY4_9ACTN</name>
<sequence>MTEAAAQPAAAAKLSICSQPAAKSRARSGWISRDTNPGEASPPTRKNALAATTTSGTNRHQTSATITASARSMNGPGPS</sequence>
<gene>
    <name evidence="2" type="ORF">FHR37_003297</name>
    <name evidence="3" type="ORF">SAMN05421678_101303</name>
</gene>
<evidence type="ECO:0000313" key="5">
    <source>
        <dbReference type="Proteomes" id="UP000533017"/>
    </source>
</evidence>
<feature type="compositionally biased region" description="Polar residues" evidence="1">
    <location>
        <begin position="50"/>
        <end position="72"/>
    </location>
</feature>
<feature type="compositionally biased region" description="Low complexity" evidence="1">
    <location>
        <begin position="1"/>
        <end position="12"/>
    </location>
</feature>
<reference evidence="2 5" key="2">
    <citation type="submission" date="2020-07" db="EMBL/GenBank/DDBJ databases">
        <title>Sequencing the genomes of 1000 actinobacteria strains.</title>
        <authorList>
            <person name="Klenk H.-P."/>
        </authorList>
    </citation>
    <scope>NUCLEOTIDE SEQUENCE [LARGE SCALE GENOMIC DNA]</scope>
    <source>
        <strain evidence="2 5">DSM 45117</strain>
    </source>
</reference>
<dbReference type="EMBL" id="JACBZA010000001">
    <property type="protein sequence ID" value="NYH84446.1"/>
    <property type="molecule type" value="Genomic_DNA"/>
</dbReference>
<proteinExistence type="predicted"/>
<keyword evidence="5" id="KW-1185">Reference proteome</keyword>
<dbReference type="Proteomes" id="UP000533017">
    <property type="component" value="Unassembled WGS sequence"/>
</dbReference>